<name>A0A8S3QSH0_MYTED</name>
<sequence length="716" mass="81098">MDECPSPVKCAPPPLKRALYHSGCITKYLLREKEIKAETDENNTGTMYDKAFTSFVESISEELFVHKMVFSLSYLLSKYKSFLPEDVSSKYTSYRLQLRLKNHFREHIVVDVNHGQGESNFVYSSSLTLREAVRTAIRFKAETKFTKLQMSACTSKNDQTDENQILYSAASILRREIKNAVVPMDTYPSVDEMSLSKSLETVPSVLTGFINWLIDDSHSQVCEEINGETEHLEHQKVARGRIKTLPIDEKVFSLTTCAPFTKPKQRAEPSRKNDVYSKLSACVLPYAETSDLIWVLLRNLSRTIVDLPYKQPSFEGQQIPFWTGFNKQISNISTTYHVVSYPPIIDAKPSDMGTVYTTMKRCADMCQKAGQPFSIQTFDLQLYAVAQQVKWDRPSEFKSHILRLGGFHTLSCFISSIGKIWGDGGLRDLLVDSGVYAAATVDQMLSGKQFNRAVRGLTLLYETLKTLWICSFFVWIRQQKCLEIPESLFVGLTECHESFTKNMTNPFDVDNHPRQLINISTGLHASHDIEDSLLKSVETGRTKMKIFVESSLSTDNAANILPAVHALTGCDTTSAIFGFGKKTVFKLIRKSPSKFTNLQNFDKIDFSTSLSAARELISSLYDPKDKFASSHVDLNKLRVKLATCKDTSLLRLPPSEPAFKEHVLRSCLQTKIWMSSHLDHPNPLSPYEYGWKKSSHGPDPVYFLGMMTSDFLQDLR</sequence>
<proteinExistence type="predicted"/>
<gene>
    <name evidence="1" type="ORF">MEDL_14337</name>
</gene>
<dbReference type="PANTHER" id="PTHR46704">
    <property type="entry name" value="CXC DOMAIN-CONTAINING PROTEIN-RELATED"/>
    <property type="match status" value="1"/>
</dbReference>
<dbReference type="Proteomes" id="UP000683360">
    <property type="component" value="Unassembled WGS sequence"/>
</dbReference>
<dbReference type="PANTHER" id="PTHR46704:SF9">
    <property type="entry name" value="BHLH DOMAIN-CONTAINING PROTEIN"/>
    <property type="match status" value="1"/>
</dbReference>
<dbReference type="EMBL" id="CAJPWZ010000722">
    <property type="protein sequence ID" value="CAG2199672.1"/>
    <property type="molecule type" value="Genomic_DNA"/>
</dbReference>
<dbReference type="InterPro" id="IPR036279">
    <property type="entry name" value="5-3_exonuclease_C_sf"/>
</dbReference>
<protein>
    <submittedName>
        <fullName evidence="1">Uncharacterized protein</fullName>
    </submittedName>
</protein>
<dbReference type="AlphaFoldDB" id="A0A8S3QSH0"/>
<comment type="caution">
    <text evidence="1">The sequence shown here is derived from an EMBL/GenBank/DDBJ whole genome shotgun (WGS) entry which is preliminary data.</text>
</comment>
<keyword evidence="2" id="KW-1185">Reference proteome</keyword>
<dbReference type="OrthoDB" id="6173531at2759"/>
<reference evidence="1" key="1">
    <citation type="submission" date="2021-03" db="EMBL/GenBank/DDBJ databases">
        <authorList>
            <person name="Bekaert M."/>
        </authorList>
    </citation>
    <scope>NUCLEOTIDE SEQUENCE</scope>
</reference>
<dbReference type="SUPFAM" id="SSF47807">
    <property type="entry name" value="5' to 3' exonuclease, C-terminal subdomain"/>
    <property type="match status" value="1"/>
</dbReference>
<evidence type="ECO:0000313" key="2">
    <source>
        <dbReference type="Proteomes" id="UP000683360"/>
    </source>
</evidence>
<organism evidence="1 2">
    <name type="scientific">Mytilus edulis</name>
    <name type="common">Blue mussel</name>
    <dbReference type="NCBI Taxonomy" id="6550"/>
    <lineage>
        <taxon>Eukaryota</taxon>
        <taxon>Metazoa</taxon>
        <taxon>Spiralia</taxon>
        <taxon>Lophotrochozoa</taxon>
        <taxon>Mollusca</taxon>
        <taxon>Bivalvia</taxon>
        <taxon>Autobranchia</taxon>
        <taxon>Pteriomorphia</taxon>
        <taxon>Mytilida</taxon>
        <taxon>Mytiloidea</taxon>
        <taxon>Mytilidae</taxon>
        <taxon>Mytilinae</taxon>
        <taxon>Mytilus</taxon>
    </lineage>
</organism>
<evidence type="ECO:0000313" key="1">
    <source>
        <dbReference type="EMBL" id="CAG2199672.1"/>
    </source>
</evidence>
<accession>A0A8S3QSH0</accession>